<protein>
    <submittedName>
        <fullName evidence="1">Uncharacterized protein</fullName>
    </submittedName>
</protein>
<dbReference type="EMBL" id="BMAO01020782">
    <property type="protein sequence ID" value="GFQ69853.1"/>
    <property type="molecule type" value="Genomic_DNA"/>
</dbReference>
<evidence type="ECO:0000313" key="1">
    <source>
        <dbReference type="EMBL" id="GFQ69853.1"/>
    </source>
</evidence>
<organism evidence="1 2">
    <name type="scientific">Trichonephila clavata</name>
    <name type="common">Joro spider</name>
    <name type="synonym">Nephila clavata</name>
    <dbReference type="NCBI Taxonomy" id="2740835"/>
    <lineage>
        <taxon>Eukaryota</taxon>
        <taxon>Metazoa</taxon>
        <taxon>Ecdysozoa</taxon>
        <taxon>Arthropoda</taxon>
        <taxon>Chelicerata</taxon>
        <taxon>Arachnida</taxon>
        <taxon>Araneae</taxon>
        <taxon>Araneomorphae</taxon>
        <taxon>Entelegynae</taxon>
        <taxon>Araneoidea</taxon>
        <taxon>Nephilidae</taxon>
        <taxon>Trichonephila</taxon>
    </lineage>
</organism>
<evidence type="ECO:0000313" key="2">
    <source>
        <dbReference type="Proteomes" id="UP000887116"/>
    </source>
</evidence>
<keyword evidence="2" id="KW-1185">Reference proteome</keyword>
<proteinExistence type="predicted"/>
<accession>A0A8X6FY58</accession>
<comment type="caution">
    <text evidence="1">The sequence shown here is derived from an EMBL/GenBank/DDBJ whole genome shotgun (WGS) entry which is preliminary data.</text>
</comment>
<gene>
    <name evidence="1" type="ORF">TNCT_616021</name>
</gene>
<name>A0A8X6FY58_TRICU</name>
<dbReference type="AlphaFoldDB" id="A0A8X6FY58"/>
<reference evidence="1" key="1">
    <citation type="submission" date="2020-07" db="EMBL/GenBank/DDBJ databases">
        <title>Multicomponent nature underlies the extraordinary mechanical properties of spider dragline silk.</title>
        <authorList>
            <person name="Kono N."/>
            <person name="Nakamura H."/>
            <person name="Mori M."/>
            <person name="Yoshida Y."/>
            <person name="Ohtoshi R."/>
            <person name="Malay A.D."/>
            <person name="Moran D.A.P."/>
            <person name="Tomita M."/>
            <person name="Numata K."/>
            <person name="Arakawa K."/>
        </authorList>
    </citation>
    <scope>NUCLEOTIDE SEQUENCE</scope>
</reference>
<sequence>MSTQTTRHATCKISIVKFNKFLLCVSTQDATRDIQSNFCRATASLGHNKPQSNLTVNNRLARCGPFGREGLSSPPLDRHLIGAGVCLEKYAASILP</sequence>
<dbReference type="Proteomes" id="UP000887116">
    <property type="component" value="Unassembled WGS sequence"/>
</dbReference>